<feature type="transmembrane region" description="Helical" evidence="7">
    <location>
        <begin position="86"/>
        <end position="106"/>
    </location>
</feature>
<evidence type="ECO:0000256" key="6">
    <source>
        <dbReference type="ARBA" id="ARBA00023136"/>
    </source>
</evidence>
<evidence type="ECO:0000256" key="5">
    <source>
        <dbReference type="ARBA" id="ARBA00022989"/>
    </source>
</evidence>
<feature type="transmembrane region" description="Helical" evidence="7">
    <location>
        <begin position="59"/>
        <end position="79"/>
    </location>
</feature>
<dbReference type="Pfam" id="PF07681">
    <property type="entry name" value="DoxX"/>
    <property type="match status" value="1"/>
</dbReference>
<dbReference type="GeneID" id="66565953"/>
<proteinExistence type="inferred from homology"/>
<keyword evidence="4 7" id="KW-0812">Transmembrane</keyword>
<evidence type="ECO:0000313" key="9">
    <source>
        <dbReference type="Proteomes" id="UP000231901"/>
    </source>
</evidence>
<dbReference type="PANTHER" id="PTHR33452">
    <property type="entry name" value="OXIDOREDUCTASE CATD-RELATED"/>
    <property type="match status" value="1"/>
</dbReference>
<keyword evidence="3" id="KW-1003">Cell membrane</keyword>
<dbReference type="EMBL" id="CP025003">
    <property type="protein sequence ID" value="ATZ95470.1"/>
    <property type="molecule type" value="Genomic_DNA"/>
</dbReference>
<evidence type="ECO:0000256" key="4">
    <source>
        <dbReference type="ARBA" id="ARBA00022692"/>
    </source>
</evidence>
<dbReference type="KEGG" id="dfn:CVE23_16680"/>
<evidence type="ECO:0000256" key="3">
    <source>
        <dbReference type="ARBA" id="ARBA00022475"/>
    </source>
</evidence>
<name>A0A2K8QRW0_9GAMM</name>
<keyword evidence="6 7" id="KW-0472">Membrane</keyword>
<feature type="transmembrane region" description="Helical" evidence="7">
    <location>
        <begin position="21"/>
        <end position="39"/>
    </location>
</feature>
<evidence type="ECO:0000256" key="7">
    <source>
        <dbReference type="SAM" id="Phobius"/>
    </source>
</evidence>
<dbReference type="GO" id="GO:0005886">
    <property type="term" value="C:plasma membrane"/>
    <property type="evidence" value="ECO:0007669"/>
    <property type="project" value="UniProtKB-SubCell"/>
</dbReference>
<dbReference type="InterPro" id="IPR051907">
    <property type="entry name" value="DoxX-like_oxidoreductase"/>
</dbReference>
<comment type="similarity">
    <text evidence="2">Belongs to the DoxX family.</text>
</comment>
<sequence>MIAKANKFFTGLTDHPDGGKLLLRLTVGILLLFHGVAKIENGVGWIAGMLAQQGLPGFIAYGAYIGEVLAPILIVLGVLTRISAAVVAFNLLVATLLVTMGKLFTITNVGAWGLEGEAFYFLCSLVIMLVGSGRYSVVSNEDYR</sequence>
<accession>A0A2K8QRW0</accession>
<dbReference type="PANTHER" id="PTHR33452:SF1">
    <property type="entry name" value="INNER MEMBRANE PROTEIN YPHA-RELATED"/>
    <property type="match status" value="1"/>
</dbReference>
<keyword evidence="5 7" id="KW-1133">Transmembrane helix</keyword>
<dbReference type="Proteomes" id="UP000231901">
    <property type="component" value="Chromosome"/>
</dbReference>
<protein>
    <submittedName>
        <fullName evidence="8">DoxX family protein</fullName>
    </submittedName>
</protein>
<organism evidence="8 9">
    <name type="scientific">Dickeya fangzhongdai</name>
    <dbReference type="NCBI Taxonomy" id="1778540"/>
    <lineage>
        <taxon>Bacteria</taxon>
        <taxon>Pseudomonadati</taxon>
        <taxon>Pseudomonadota</taxon>
        <taxon>Gammaproteobacteria</taxon>
        <taxon>Enterobacterales</taxon>
        <taxon>Pectobacteriaceae</taxon>
        <taxon>Dickeya</taxon>
    </lineage>
</organism>
<evidence type="ECO:0000256" key="2">
    <source>
        <dbReference type="ARBA" id="ARBA00006679"/>
    </source>
</evidence>
<dbReference type="AlphaFoldDB" id="A0A2K8QRW0"/>
<gene>
    <name evidence="8" type="ORF">CVE23_16680</name>
</gene>
<evidence type="ECO:0000313" key="8">
    <source>
        <dbReference type="EMBL" id="ATZ95470.1"/>
    </source>
</evidence>
<comment type="subcellular location">
    <subcellularLocation>
        <location evidence="1">Cell membrane</location>
        <topology evidence="1">Multi-pass membrane protein</topology>
    </subcellularLocation>
</comment>
<dbReference type="InterPro" id="IPR032808">
    <property type="entry name" value="DoxX"/>
</dbReference>
<evidence type="ECO:0000256" key="1">
    <source>
        <dbReference type="ARBA" id="ARBA00004651"/>
    </source>
</evidence>
<feature type="transmembrane region" description="Helical" evidence="7">
    <location>
        <begin position="118"/>
        <end position="137"/>
    </location>
</feature>
<keyword evidence="9" id="KW-1185">Reference proteome</keyword>
<dbReference type="RefSeq" id="WP_100849988.1">
    <property type="nucleotide sequence ID" value="NZ_BMJF01000021.1"/>
</dbReference>
<reference evidence="9" key="1">
    <citation type="journal article" date="2018" name="Genome Announc.">
        <title>Complete genome sequence of a Dickeya fangzhongdai type strain causing bleeding canker of pear tree trunks.</title>
        <authorList>
            <person name="Zhao Y."/>
            <person name="Tian Y."/>
            <person name="Li X."/>
            <person name="Hu B."/>
        </authorList>
    </citation>
    <scope>NUCLEOTIDE SEQUENCE [LARGE SCALE GENOMIC DNA]</scope>
    <source>
        <strain evidence="9">DSM 101947</strain>
    </source>
</reference>